<evidence type="ECO:0000313" key="3">
    <source>
        <dbReference type="Proteomes" id="UP001154114"/>
    </source>
</evidence>
<name>A0A9N8L5F9_CHRIL</name>
<dbReference type="AlphaFoldDB" id="A0A9N8L5F9"/>
<gene>
    <name evidence="2" type="ORF">CINC_LOCUS4026</name>
</gene>
<organism evidence="2 3">
    <name type="scientific">Chrysodeixis includens</name>
    <name type="common">Soybean looper</name>
    <name type="synonym">Pseudoplusia includens</name>
    <dbReference type="NCBI Taxonomy" id="689277"/>
    <lineage>
        <taxon>Eukaryota</taxon>
        <taxon>Metazoa</taxon>
        <taxon>Ecdysozoa</taxon>
        <taxon>Arthropoda</taxon>
        <taxon>Hexapoda</taxon>
        <taxon>Insecta</taxon>
        <taxon>Pterygota</taxon>
        <taxon>Neoptera</taxon>
        <taxon>Endopterygota</taxon>
        <taxon>Lepidoptera</taxon>
        <taxon>Glossata</taxon>
        <taxon>Ditrysia</taxon>
        <taxon>Noctuoidea</taxon>
        <taxon>Noctuidae</taxon>
        <taxon>Plusiinae</taxon>
        <taxon>Chrysodeixis</taxon>
    </lineage>
</organism>
<dbReference type="Pfam" id="PF02197">
    <property type="entry name" value="RIIa"/>
    <property type="match status" value="1"/>
</dbReference>
<dbReference type="CDD" id="cd23767">
    <property type="entry name" value="IQCD"/>
    <property type="match status" value="1"/>
</dbReference>
<protein>
    <recommendedName>
        <fullName evidence="1">RIIa domain-containing protein</fullName>
    </recommendedName>
</protein>
<dbReference type="Gene3D" id="1.20.890.10">
    <property type="entry name" value="cAMP-dependent protein kinase regulatory subunit, dimerization-anchoring domain"/>
    <property type="match status" value="1"/>
</dbReference>
<dbReference type="InterPro" id="IPR047579">
    <property type="entry name" value="DD_CABYR_SP17"/>
</dbReference>
<dbReference type="EMBL" id="LR824019">
    <property type="protein sequence ID" value="CAD0202363.1"/>
    <property type="molecule type" value="Genomic_DNA"/>
</dbReference>
<dbReference type="InterPro" id="IPR003117">
    <property type="entry name" value="cAMP_dep_PK_reg_su_I/II_a/b"/>
</dbReference>
<dbReference type="SUPFAM" id="SSF47391">
    <property type="entry name" value="Dimerization-anchoring domain of cAMP-dependent PK regulatory subunit"/>
    <property type="match status" value="1"/>
</dbReference>
<dbReference type="Proteomes" id="UP001154114">
    <property type="component" value="Chromosome 16"/>
</dbReference>
<dbReference type="CDD" id="cd12100">
    <property type="entry name" value="DD_CABYR_SP17"/>
    <property type="match status" value="1"/>
</dbReference>
<proteinExistence type="predicted"/>
<reference evidence="2" key="1">
    <citation type="submission" date="2021-12" db="EMBL/GenBank/DDBJ databases">
        <authorList>
            <person name="King R."/>
        </authorList>
    </citation>
    <scope>NUCLEOTIDE SEQUENCE</scope>
</reference>
<evidence type="ECO:0000259" key="1">
    <source>
        <dbReference type="Pfam" id="PF02197"/>
    </source>
</evidence>
<evidence type="ECO:0000313" key="2">
    <source>
        <dbReference type="EMBL" id="CAD0202363.1"/>
    </source>
</evidence>
<dbReference type="OrthoDB" id="26525at2759"/>
<keyword evidence="3" id="KW-1185">Reference proteome</keyword>
<feature type="domain" description="RIIa" evidence="1">
    <location>
        <begin position="4"/>
        <end position="31"/>
    </location>
</feature>
<accession>A0A9N8L5F9</accession>
<sequence length="257" mass="29046">MPDGLKELMSDITREVLRFQPDNLYKFIADYLSVLLVTRENLSIASRLCSKICDCGCQPELEAELADIGLNSDEISAASAVIVKTSDSNNLFMYNFVSVKEGILLKKLLSATNINQYLMSDVQVAIRRAFVRHQEHKTTIYESSSDSGDDEVTRAAKHTLDIYRKTQPNERNYDLMATKIQASYRAYGVRRYCVPKTEAKTKKSSLKNVTVIEPTVERDLRSYDIPYPKSPTQESALEMTCPVVRILFLKALGINVL</sequence>